<evidence type="ECO:0000313" key="3">
    <source>
        <dbReference type="Proteomes" id="UP000435112"/>
    </source>
</evidence>
<feature type="transmembrane region" description="Helical" evidence="1">
    <location>
        <begin position="245"/>
        <end position="270"/>
    </location>
</feature>
<protein>
    <submittedName>
        <fullName evidence="2">Uncharacterized protein</fullName>
    </submittedName>
</protein>
<keyword evidence="1" id="KW-1133">Transmembrane helix</keyword>
<comment type="caution">
    <text evidence="2">The sequence shown here is derived from an EMBL/GenBank/DDBJ whole genome shotgun (WGS) entry which is preliminary data.</text>
</comment>
<reference evidence="2 3" key="1">
    <citation type="submission" date="2018-09" db="EMBL/GenBank/DDBJ databases">
        <title>Genomic investigation of the strawberry pathogen Phytophthora fragariae indicates pathogenicity is determined by transcriptional variation in three key races.</title>
        <authorList>
            <person name="Adams T.M."/>
            <person name="Armitage A.D."/>
            <person name="Sobczyk M.K."/>
            <person name="Bates H.J."/>
            <person name="Dunwell J.M."/>
            <person name="Nellist C.F."/>
            <person name="Harrison R.J."/>
        </authorList>
    </citation>
    <scope>NUCLEOTIDE SEQUENCE [LARGE SCALE GENOMIC DNA]</scope>
    <source>
        <strain evidence="2 3">SCRP324</strain>
    </source>
</reference>
<evidence type="ECO:0000313" key="2">
    <source>
        <dbReference type="EMBL" id="KAE9019517.1"/>
    </source>
</evidence>
<accession>A0A6A3LNC1</accession>
<proteinExistence type="predicted"/>
<organism evidence="2 3">
    <name type="scientific">Phytophthora rubi</name>
    <dbReference type="NCBI Taxonomy" id="129364"/>
    <lineage>
        <taxon>Eukaryota</taxon>
        <taxon>Sar</taxon>
        <taxon>Stramenopiles</taxon>
        <taxon>Oomycota</taxon>
        <taxon>Peronosporomycetes</taxon>
        <taxon>Peronosporales</taxon>
        <taxon>Peronosporaceae</taxon>
        <taxon>Phytophthora</taxon>
    </lineage>
</organism>
<dbReference type="Proteomes" id="UP000435112">
    <property type="component" value="Unassembled WGS sequence"/>
</dbReference>
<sequence>MHCQILLTVVYPVYFYGYTSLRASGQKYYVILLPIIKILAKNLISSALGTRYDLPPQVMIFNVDVFNALYVSNSMENSNSITTTLLMVLIDIAQALISISDITNLITPVNELRHQLPCDHPLKSACFVDIALQIIKENPKAQTQLNRRRYTTALGVLTSQHAGRGSIILASASNLAEQAAKQIRTWSRTSSARVIASVGTLGGEKFQLPHPELQQSFIIPDAALSQKDRLVFVERTARVLFTTEFVILVEYTEVIVPIIYCIYTTAMFYLPNRAYYPLLKELDEAGLRTKVTDVLTYAMVELLSLLVIGYVIQQKLRISMLQLLSFVLDKSWRMVQANLLLWIFFTVESSIEHSGNDFSFSFSWL</sequence>
<keyword evidence="1" id="KW-0812">Transmembrane</keyword>
<gene>
    <name evidence="2" type="ORF">PR002_g12790</name>
</gene>
<feature type="transmembrane region" description="Helical" evidence="1">
    <location>
        <begin position="294"/>
        <end position="312"/>
    </location>
</feature>
<dbReference type="OrthoDB" id="167593at2759"/>
<keyword evidence="1" id="KW-0472">Membrane</keyword>
<dbReference type="AlphaFoldDB" id="A0A6A3LNC1"/>
<dbReference type="EMBL" id="QXFU01000819">
    <property type="protein sequence ID" value="KAE9019517.1"/>
    <property type="molecule type" value="Genomic_DNA"/>
</dbReference>
<name>A0A6A3LNC1_9STRA</name>
<evidence type="ECO:0000256" key="1">
    <source>
        <dbReference type="SAM" id="Phobius"/>
    </source>
</evidence>